<keyword evidence="6 8" id="KW-1133">Transmembrane helix</keyword>
<proteinExistence type="predicted"/>
<comment type="caution">
    <text evidence="9">The sequence shown here is derived from an EMBL/GenBank/DDBJ whole genome shotgun (WGS) entry which is preliminary data.</text>
</comment>
<dbReference type="InterPro" id="IPR018227">
    <property type="entry name" value="Amino_acid_transport_2"/>
</dbReference>
<evidence type="ECO:0000256" key="8">
    <source>
        <dbReference type="SAM" id="Phobius"/>
    </source>
</evidence>
<dbReference type="Pfam" id="PF03222">
    <property type="entry name" value="Trp_Tyr_perm"/>
    <property type="match status" value="1"/>
</dbReference>
<feature type="transmembrane region" description="Helical" evidence="8">
    <location>
        <begin position="408"/>
        <end position="426"/>
    </location>
</feature>
<keyword evidence="3" id="KW-1003">Cell membrane</keyword>
<feature type="transmembrane region" description="Helical" evidence="8">
    <location>
        <begin position="164"/>
        <end position="184"/>
    </location>
</feature>
<comment type="subcellular location">
    <subcellularLocation>
        <location evidence="1">Cell inner membrane</location>
        <topology evidence="1">Multi-pass membrane protein</topology>
    </subcellularLocation>
</comment>
<evidence type="ECO:0000256" key="4">
    <source>
        <dbReference type="ARBA" id="ARBA00022519"/>
    </source>
</evidence>
<dbReference type="Proteomes" id="UP001431634">
    <property type="component" value="Unassembled WGS sequence"/>
</dbReference>
<feature type="transmembrane region" description="Helical" evidence="8">
    <location>
        <begin position="47"/>
        <end position="65"/>
    </location>
</feature>
<dbReference type="EMBL" id="JASBAO010000001">
    <property type="protein sequence ID" value="MDI2090314.1"/>
    <property type="molecule type" value="Genomic_DNA"/>
</dbReference>
<evidence type="ECO:0000256" key="3">
    <source>
        <dbReference type="ARBA" id="ARBA00022475"/>
    </source>
</evidence>
<evidence type="ECO:0000256" key="2">
    <source>
        <dbReference type="ARBA" id="ARBA00022448"/>
    </source>
</evidence>
<dbReference type="RefSeq" id="WP_281447461.1">
    <property type="nucleotide sequence ID" value="NZ_JASBAO010000001.1"/>
</dbReference>
<protein>
    <submittedName>
        <fullName evidence="9">Aromatic amino acid transport family protein</fullName>
    </submittedName>
</protein>
<feature type="transmembrane region" description="Helical" evidence="8">
    <location>
        <begin position="21"/>
        <end position="41"/>
    </location>
</feature>
<sequence>MMEKEINDPIERMPKWRSSDTIWMLSLYGTAIGAGVLFLPINAGAGGLIPLLVLAVLAFPMTFLAHRALCRFVLCGNAADITVVVEQQFGKHVGYFITLLYFFAIYPILLVYSVSLTNTVESFFQYQLHIQPLPRSIIALLLIVFLMGIVQFGEQLIVKVMSTLVYPFVAILMIIALFLIPQWTGEIFHHVSFSGAASSGGTGLILTLWLTIPVAVFSFNHSPIISSLAVAKHKEYGQFAEKKCSKIIEYSNIMMVVTVMFFVFSCALCLTPANLQEAKVENVSILSYLANHFNTPFLKWVAPIVAFVAICKSFLGHYLGAREGIHGVVIKTLNFAGIGVKSNRLLQNGSSIFILLTAWIVATYNPSVLGMIESIGGPVLAIILFLMPMYAIHTVPVLAKYKGKPSNIFVTIMGCIAVSAAIYRFFV</sequence>
<evidence type="ECO:0000313" key="9">
    <source>
        <dbReference type="EMBL" id="MDI2090314.1"/>
    </source>
</evidence>
<dbReference type="PANTHER" id="PTHR35334">
    <property type="entry name" value="SERINE TRANSPORTER"/>
    <property type="match status" value="1"/>
</dbReference>
<keyword evidence="5 8" id="KW-0812">Transmembrane</keyword>
<dbReference type="PANTHER" id="PTHR35334:SF2">
    <property type="entry name" value="SERINE TRANSPORTER SDAC"/>
    <property type="match status" value="1"/>
</dbReference>
<keyword evidence="2" id="KW-0813">Transport</keyword>
<feature type="transmembrane region" description="Helical" evidence="8">
    <location>
        <begin position="252"/>
        <end position="273"/>
    </location>
</feature>
<reference evidence="9" key="1">
    <citation type="submission" date="2023-05" db="EMBL/GenBank/DDBJ databases">
        <title>Whole genome sequence of Commensalibacter sp.</title>
        <authorList>
            <person name="Charoenyingcharoen P."/>
            <person name="Yukphan P."/>
        </authorList>
    </citation>
    <scope>NUCLEOTIDE SEQUENCE</scope>
    <source>
        <strain evidence="9">TBRC 16381</strain>
    </source>
</reference>
<feature type="transmembrane region" description="Helical" evidence="8">
    <location>
        <begin position="93"/>
        <end position="113"/>
    </location>
</feature>
<keyword evidence="7 8" id="KW-0472">Membrane</keyword>
<gene>
    <name evidence="9" type="ORF">QJV27_02765</name>
</gene>
<organism evidence="9 10">
    <name type="scientific">Commensalibacter oyaizuii</name>
    <dbReference type="NCBI Taxonomy" id="3043873"/>
    <lineage>
        <taxon>Bacteria</taxon>
        <taxon>Pseudomonadati</taxon>
        <taxon>Pseudomonadota</taxon>
        <taxon>Alphaproteobacteria</taxon>
        <taxon>Acetobacterales</taxon>
        <taxon>Acetobacteraceae</taxon>
    </lineage>
</organism>
<name>A0ABT6Q1F2_9PROT</name>
<feature type="transmembrane region" description="Helical" evidence="8">
    <location>
        <begin position="133"/>
        <end position="152"/>
    </location>
</feature>
<dbReference type="Gene3D" id="1.20.1740.10">
    <property type="entry name" value="Amino acid/polyamine transporter I"/>
    <property type="match status" value="1"/>
</dbReference>
<feature type="transmembrane region" description="Helical" evidence="8">
    <location>
        <begin position="204"/>
        <end position="231"/>
    </location>
</feature>
<feature type="transmembrane region" description="Helical" evidence="8">
    <location>
        <begin position="297"/>
        <end position="315"/>
    </location>
</feature>
<evidence type="ECO:0000256" key="5">
    <source>
        <dbReference type="ARBA" id="ARBA00022692"/>
    </source>
</evidence>
<keyword evidence="4" id="KW-0997">Cell inner membrane</keyword>
<accession>A0ABT6Q1F2</accession>
<feature type="transmembrane region" description="Helical" evidence="8">
    <location>
        <begin position="345"/>
        <end position="362"/>
    </location>
</feature>
<evidence type="ECO:0000313" key="10">
    <source>
        <dbReference type="Proteomes" id="UP001431634"/>
    </source>
</evidence>
<evidence type="ECO:0000256" key="6">
    <source>
        <dbReference type="ARBA" id="ARBA00022989"/>
    </source>
</evidence>
<evidence type="ECO:0000256" key="7">
    <source>
        <dbReference type="ARBA" id="ARBA00023136"/>
    </source>
</evidence>
<evidence type="ECO:0000256" key="1">
    <source>
        <dbReference type="ARBA" id="ARBA00004429"/>
    </source>
</evidence>
<keyword evidence="10" id="KW-1185">Reference proteome</keyword>